<organism evidence="11 12">
    <name type="scientific">Zingiber officinale</name>
    <name type="common">Ginger</name>
    <name type="synonym">Amomum zingiber</name>
    <dbReference type="NCBI Taxonomy" id="94328"/>
    <lineage>
        <taxon>Eukaryota</taxon>
        <taxon>Viridiplantae</taxon>
        <taxon>Streptophyta</taxon>
        <taxon>Embryophyta</taxon>
        <taxon>Tracheophyta</taxon>
        <taxon>Spermatophyta</taxon>
        <taxon>Magnoliopsida</taxon>
        <taxon>Liliopsida</taxon>
        <taxon>Zingiberales</taxon>
        <taxon>Zingiberaceae</taxon>
        <taxon>Zingiber</taxon>
    </lineage>
</organism>
<comment type="catalytic activity">
    <reaction evidence="1">
        <text>S-ubiquitinyl-[E2 ubiquitin-conjugating enzyme]-L-cysteine + [acceptor protein]-L-lysine = [E2 ubiquitin-conjugating enzyme]-L-cysteine + N(6)-ubiquitinyl-[acceptor protein]-L-lysine.</text>
        <dbReference type="EC" id="2.3.2.27"/>
    </reaction>
</comment>
<accession>A0A8J5KVV8</accession>
<gene>
    <name evidence="11" type="ORF">ZIOFF_046486</name>
</gene>
<name>A0A8J5KVV8_ZINOF</name>
<evidence type="ECO:0000256" key="4">
    <source>
        <dbReference type="ARBA" id="ARBA00022723"/>
    </source>
</evidence>
<evidence type="ECO:0000256" key="6">
    <source>
        <dbReference type="ARBA" id="ARBA00022786"/>
    </source>
</evidence>
<protein>
    <recommendedName>
        <fullName evidence="2">RING-type E3 ubiquitin transferase</fullName>
        <ecNumber evidence="2">2.3.2.27</ecNumber>
    </recommendedName>
</protein>
<evidence type="ECO:0000313" key="12">
    <source>
        <dbReference type="Proteomes" id="UP000734854"/>
    </source>
</evidence>
<dbReference type="Gene3D" id="3.30.40.10">
    <property type="entry name" value="Zinc/RING finger domain, C3HC4 (zinc finger)"/>
    <property type="match status" value="1"/>
</dbReference>
<keyword evidence="12" id="KW-1185">Reference proteome</keyword>
<dbReference type="GO" id="GO:0061630">
    <property type="term" value="F:ubiquitin protein ligase activity"/>
    <property type="evidence" value="ECO:0007669"/>
    <property type="project" value="UniProtKB-EC"/>
</dbReference>
<keyword evidence="6" id="KW-0833">Ubl conjugation pathway</keyword>
<dbReference type="InterPro" id="IPR045191">
    <property type="entry name" value="MBR1/2-like"/>
</dbReference>
<evidence type="ECO:0000256" key="1">
    <source>
        <dbReference type="ARBA" id="ARBA00000900"/>
    </source>
</evidence>
<evidence type="ECO:0000256" key="7">
    <source>
        <dbReference type="ARBA" id="ARBA00022833"/>
    </source>
</evidence>
<dbReference type="PROSITE" id="PS50089">
    <property type="entry name" value="ZF_RING_2"/>
    <property type="match status" value="1"/>
</dbReference>
<keyword evidence="5 8" id="KW-0863">Zinc-finger</keyword>
<dbReference type="EMBL" id="JACMSC010000013">
    <property type="protein sequence ID" value="KAG6491554.1"/>
    <property type="molecule type" value="Genomic_DNA"/>
</dbReference>
<sequence>MAMSLGRRTASGILFTPSGLSFTFTEKSSTGERSHDRRRRRRRLADTNSSCKTCKQVTRNPEEESTAARCPRANVGDCTPRKPKTQSHTASERTPLGAARRKLPKEALQNSEPPAIDVPWEDDDVVDETENRWYIYDPYRDMRMDIDDMSYEEEFVEGDELGEVACGHVYHATCIEQWLKSKNWCPLCKGSASPSSA</sequence>
<evidence type="ECO:0000259" key="10">
    <source>
        <dbReference type="PROSITE" id="PS50089"/>
    </source>
</evidence>
<evidence type="ECO:0000256" key="2">
    <source>
        <dbReference type="ARBA" id="ARBA00012483"/>
    </source>
</evidence>
<dbReference type="GO" id="GO:0008270">
    <property type="term" value="F:zinc ion binding"/>
    <property type="evidence" value="ECO:0007669"/>
    <property type="project" value="UniProtKB-KW"/>
</dbReference>
<feature type="region of interest" description="Disordered" evidence="9">
    <location>
        <begin position="25"/>
        <end position="120"/>
    </location>
</feature>
<dbReference type="InterPro" id="IPR013083">
    <property type="entry name" value="Znf_RING/FYVE/PHD"/>
</dbReference>
<dbReference type="InterPro" id="IPR001841">
    <property type="entry name" value="Znf_RING"/>
</dbReference>
<evidence type="ECO:0000256" key="3">
    <source>
        <dbReference type="ARBA" id="ARBA00022679"/>
    </source>
</evidence>
<evidence type="ECO:0000256" key="9">
    <source>
        <dbReference type="SAM" id="MobiDB-lite"/>
    </source>
</evidence>
<feature type="compositionally biased region" description="Polar residues" evidence="9">
    <location>
        <begin position="46"/>
        <end position="59"/>
    </location>
</feature>
<dbReference type="PANTHER" id="PTHR22937">
    <property type="entry name" value="E3 UBIQUITIN-PROTEIN LIGASE RNF165"/>
    <property type="match status" value="1"/>
</dbReference>
<keyword evidence="7" id="KW-0862">Zinc</keyword>
<keyword evidence="3" id="KW-0808">Transferase</keyword>
<reference evidence="11 12" key="1">
    <citation type="submission" date="2020-08" db="EMBL/GenBank/DDBJ databases">
        <title>Plant Genome Project.</title>
        <authorList>
            <person name="Zhang R.-G."/>
        </authorList>
    </citation>
    <scope>NUCLEOTIDE SEQUENCE [LARGE SCALE GENOMIC DNA]</scope>
    <source>
        <tissue evidence="11">Rhizome</tissue>
    </source>
</reference>
<feature type="domain" description="RING-type" evidence="10">
    <location>
        <begin position="166"/>
        <end position="189"/>
    </location>
</feature>
<dbReference type="SUPFAM" id="SSF57850">
    <property type="entry name" value="RING/U-box"/>
    <property type="match status" value="1"/>
</dbReference>
<keyword evidence="4" id="KW-0479">Metal-binding</keyword>
<dbReference type="PANTHER" id="PTHR22937:SF136">
    <property type="entry name" value="RING-TYPE E3 UBIQUITIN TRANSFERASE"/>
    <property type="match status" value="1"/>
</dbReference>
<evidence type="ECO:0000256" key="5">
    <source>
        <dbReference type="ARBA" id="ARBA00022771"/>
    </source>
</evidence>
<proteinExistence type="predicted"/>
<dbReference type="Proteomes" id="UP000734854">
    <property type="component" value="Unassembled WGS sequence"/>
</dbReference>
<dbReference type="AlphaFoldDB" id="A0A8J5KVV8"/>
<dbReference type="Pfam" id="PF13639">
    <property type="entry name" value="zf-RING_2"/>
    <property type="match status" value="1"/>
</dbReference>
<evidence type="ECO:0000256" key="8">
    <source>
        <dbReference type="PROSITE-ProRule" id="PRU00175"/>
    </source>
</evidence>
<comment type="caution">
    <text evidence="11">The sequence shown here is derived from an EMBL/GenBank/DDBJ whole genome shotgun (WGS) entry which is preliminary data.</text>
</comment>
<dbReference type="EC" id="2.3.2.27" evidence="2"/>
<evidence type="ECO:0000313" key="11">
    <source>
        <dbReference type="EMBL" id="KAG6491554.1"/>
    </source>
</evidence>